<reference evidence="1" key="1">
    <citation type="submission" date="2013-08" db="EMBL/GenBank/DDBJ databases">
        <authorList>
            <person name="Durkin A.S."/>
            <person name="Haft D.R."/>
            <person name="McCorrison J."/>
            <person name="Torralba M."/>
            <person name="Gillis M."/>
            <person name="Haft D.H."/>
            <person name="Methe B."/>
            <person name="Sutton G."/>
            <person name="Nelson K.E."/>
        </authorList>
    </citation>
    <scope>NUCLEOTIDE SEQUENCE [LARGE SCALE GENOMIC DNA]</scope>
    <source>
        <strain evidence="1">F0233</strain>
    </source>
</reference>
<dbReference type="EMBL" id="ACVN02000072">
    <property type="protein sequence ID" value="ERK60823.1"/>
    <property type="molecule type" value="Genomic_DNA"/>
</dbReference>
<comment type="caution">
    <text evidence="1">The sequence shown here is derived from an EMBL/GenBank/DDBJ whole genome shotgun (WGS) entry which is preliminary data.</text>
</comment>
<proteinExistence type="predicted"/>
<gene>
    <name evidence="1" type="ORF">HMPREF0682_2395</name>
</gene>
<dbReference type="NCBIfam" id="TIGR02687">
    <property type="entry name" value="BREX-1 system phosphatase PglZ type A"/>
    <property type="match status" value="1"/>
</dbReference>
<dbReference type="GeneID" id="95359202"/>
<dbReference type="Pfam" id="PF08665">
    <property type="entry name" value="PglZ"/>
    <property type="match status" value="1"/>
</dbReference>
<evidence type="ECO:0000313" key="2">
    <source>
        <dbReference type="Proteomes" id="UP000017052"/>
    </source>
</evidence>
<sequence length="837" mass="92983">MSALSIIQRQLGERFEAPGEAGRIVIWNDPDGDYDNGCIEDLDLPGVTVLRVDGNEFAIKRRVLAAEPTRKFLIHRPSPVPDDPVANWLLDLELAYGTFTADPASLVVQELGGGPALREIAEQYPAFFRQESRVAALKARLENGDDATDIAAKMVAAVIGCQGNSLDVIWRNLLTENASGESTWIDEITGLGLAGFHWAGTRDIYGYGAETPSVDDFVRWLFARAWEKFASPTPGEYRNIGRDFSMWSNDVRFADTHRALARRAADELAIEDRVAELDLPALAERFTFEEVDQRIIALLATGVEQRTMTDQDVRRTVGRRATGIWYQQQYEQDYQAIAAASTLSTRIEALPPSIGSPAEGFRRYVEEWFAIDQSYRQFIVHAGRAVLDEPLGSLRQRVEALYTGSYLGPLGNAWQEQIDAMDRWTVDEAPAASSFYNKRVRPVLHRGNKIVVIVSDALRYDVAEELARRIREEDRFSAELAAMLGALPSYTQLGMAALLPHKTLALAEGSKGLVEVDGGPSDGTKNRARILQAVGGTAVQVSDFTRLRPGEARELVKAHRVLYLYHNQIDATGDDPTTESRVFQACEDTIEELIRLVKKLANANVNNVLITADHGFLHQDTPLDESQYLTEKPHADALLYANHRFVLGRGLKRSPAFTTFTPAQLGLAGRVEAQVPKSIHRLRMAGSGVRYVHGGAALQEIVVPVLAINKRRTSDTRQVAVRIMAQTDRITTGQITVVLHQEEPVSEKVKGRTLIAGLYADDVLISNEVRVSCSQTSPEERDRLFPVTLMLSKEADDANGRTVELRLSEQVGASERRPYPDKARFTLVRTFTSDFDF</sequence>
<organism evidence="1 2">
    <name type="scientific">Propionibacterium acidifaciens F0233</name>
    <dbReference type="NCBI Taxonomy" id="553198"/>
    <lineage>
        <taxon>Bacteria</taxon>
        <taxon>Bacillati</taxon>
        <taxon>Actinomycetota</taxon>
        <taxon>Actinomycetes</taxon>
        <taxon>Propionibacteriales</taxon>
        <taxon>Propionibacteriaceae</taxon>
        <taxon>Propionibacterium</taxon>
    </lineage>
</organism>
<evidence type="ECO:0000313" key="1">
    <source>
        <dbReference type="EMBL" id="ERK60823.1"/>
    </source>
</evidence>
<dbReference type="Proteomes" id="UP000017052">
    <property type="component" value="Unassembled WGS sequence"/>
</dbReference>
<accession>U2S553</accession>
<protein>
    <submittedName>
        <fullName evidence="1">TIGR02687 family protein</fullName>
    </submittedName>
</protein>
<dbReference type="OrthoDB" id="9769734at2"/>
<name>U2S553_9ACTN</name>
<keyword evidence="2" id="KW-1185">Reference proteome</keyword>
<dbReference type="InterPro" id="IPR017850">
    <property type="entry name" value="Alkaline_phosphatase_core_sf"/>
</dbReference>
<dbReference type="InterPro" id="IPR014060">
    <property type="entry name" value="PglZ"/>
</dbReference>
<dbReference type="AlphaFoldDB" id="U2S553"/>
<dbReference type="RefSeq" id="WP_021796709.1">
    <property type="nucleotide sequence ID" value="NZ_ACVN02000072.1"/>
</dbReference>
<dbReference type="SUPFAM" id="SSF53649">
    <property type="entry name" value="Alkaline phosphatase-like"/>
    <property type="match status" value="1"/>
</dbReference>